<organism evidence="1 2">
    <name type="scientific">Paramecium octaurelia</name>
    <dbReference type="NCBI Taxonomy" id="43137"/>
    <lineage>
        <taxon>Eukaryota</taxon>
        <taxon>Sar</taxon>
        <taxon>Alveolata</taxon>
        <taxon>Ciliophora</taxon>
        <taxon>Intramacronucleata</taxon>
        <taxon>Oligohymenophorea</taxon>
        <taxon>Peniculida</taxon>
        <taxon>Parameciidae</taxon>
        <taxon>Paramecium</taxon>
    </lineage>
</organism>
<protein>
    <submittedName>
        <fullName evidence="1">Uncharacterized protein</fullName>
    </submittedName>
</protein>
<dbReference type="Proteomes" id="UP000683925">
    <property type="component" value="Unassembled WGS sequence"/>
</dbReference>
<reference evidence="1" key="1">
    <citation type="submission" date="2021-01" db="EMBL/GenBank/DDBJ databases">
        <authorList>
            <consortium name="Genoscope - CEA"/>
            <person name="William W."/>
        </authorList>
    </citation>
    <scope>NUCLEOTIDE SEQUENCE</scope>
</reference>
<keyword evidence="2" id="KW-1185">Reference proteome</keyword>
<proteinExistence type="predicted"/>
<dbReference type="EMBL" id="CAJJDP010000095">
    <property type="protein sequence ID" value="CAD8189834.1"/>
    <property type="molecule type" value="Genomic_DNA"/>
</dbReference>
<name>A0A8S1WHY9_PAROT</name>
<dbReference type="OMA" id="NIFRSAI"/>
<dbReference type="AlphaFoldDB" id="A0A8S1WHY9"/>
<evidence type="ECO:0000313" key="2">
    <source>
        <dbReference type="Proteomes" id="UP000683925"/>
    </source>
</evidence>
<accession>A0A8S1WHY9</accession>
<gene>
    <name evidence="1" type="ORF">POCTA_138.1.T0960026</name>
</gene>
<comment type="caution">
    <text evidence="1">The sequence shown here is derived from an EMBL/GenBank/DDBJ whole genome shotgun (WGS) entry which is preliminary data.</text>
</comment>
<sequence>MEQLQILYNKKLNNWKNIHDLRELEDLQLDRFLIVYFSQIVDNLILVNIFRSALMLINFLEFRESQGKYRIDKNCILLCDWDSNQPFEGRIRKKNEREKGHSTREGIKN</sequence>
<evidence type="ECO:0000313" key="1">
    <source>
        <dbReference type="EMBL" id="CAD8189834.1"/>
    </source>
</evidence>